<gene>
    <name evidence="2" type="ORF">MTR67_040858</name>
</gene>
<keyword evidence="3" id="KW-1185">Reference proteome</keyword>
<evidence type="ECO:0000313" key="3">
    <source>
        <dbReference type="Proteomes" id="UP001234989"/>
    </source>
</evidence>
<feature type="compositionally biased region" description="Polar residues" evidence="1">
    <location>
        <begin position="13"/>
        <end position="23"/>
    </location>
</feature>
<evidence type="ECO:0000313" key="2">
    <source>
        <dbReference type="EMBL" id="WMV47473.1"/>
    </source>
</evidence>
<evidence type="ECO:0000256" key="1">
    <source>
        <dbReference type="SAM" id="MobiDB-lite"/>
    </source>
</evidence>
<reference evidence="2" key="1">
    <citation type="submission" date="2023-08" db="EMBL/GenBank/DDBJ databases">
        <title>A de novo genome assembly of Solanum verrucosum Schlechtendal, a Mexican diploid species geographically isolated from the other diploid A-genome species in potato relatives.</title>
        <authorList>
            <person name="Hosaka K."/>
        </authorList>
    </citation>
    <scope>NUCLEOTIDE SEQUENCE</scope>
    <source>
        <tissue evidence="2">Young leaves</tissue>
    </source>
</reference>
<name>A0AAF0UL56_SOLVR</name>
<dbReference type="AlphaFoldDB" id="A0AAF0UL56"/>
<dbReference type="EMBL" id="CP133620">
    <property type="protein sequence ID" value="WMV47473.1"/>
    <property type="molecule type" value="Genomic_DNA"/>
</dbReference>
<proteinExistence type="predicted"/>
<protein>
    <submittedName>
        <fullName evidence="2">Uncharacterized protein</fullName>
    </submittedName>
</protein>
<organism evidence="2 3">
    <name type="scientific">Solanum verrucosum</name>
    <dbReference type="NCBI Taxonomy" id="315347"/>
    <lineage>
        <taxon>Eukaryota</taxon>
        <taxon>Viridiplantae</taxon>
        <taxon>Streptophyta</taxon>
        <taxon>Embryophyta</taxon>
        <taxon>Tracheophyta</taxon>
        <taxon>Spermatophyta</taxon>
        <taxon>Magnoliopsida</taxon>
        <taxon>eudicotyledons</taxon>
        <taxon>Gunneridae</taxon>
        <taxon>Pentapetalae</taxon>
        <taxon>asterids</taxon>
        <taxon>lamiids</taxon>
        <taxon>Solanales</taxon>
        <taxon>Solanaceae</taxon>
        <taxon>Solanoideae</taxon>
        <taxon>Solaneae</taxon>
        <taxon>Solanum</taxon>
    </lineage>
</organism>
<dbReference type="Proteomes" id="UP001234989">
    <property type="component" value="Chromosome 9"/>
</dbReference>
<sequence length="32" mass="3472">MFLDVLMISSQVQGPGPLQSMNTRPVVKVPDS</sequence>
<accession>A0AAF0UL56</accession>
<feature type="region of interest" description="Disordered" evidence="1">
    <location>
        <begin position="13"/>
        <end position="32"/>
    </location>
</feature>